<name>A0A834YSU5_TETSI</name>
<dbReference type="EMBL" id="JABCRI010000015">
    <property type="protein sequence ID" value="KAF8393040.1"/>
    <property type="molecule type" value="Genomic_DNA"/>
</dbReference>
<accession>A0A834YSU5</accession>
<dbReference type="Proteomes" id="UP000655225">
    <property type="component" value="Unassembled WGS sequence"/>
</dbReference>
<evidence type="ECO:0000313" key="1">
    <source>
        <dbReference type="EMBL" id="KAF8393040.1"/>
    </source>
</evidence>
<organism evidence="1 2">
    <name type="scientific">Tetracentron sinense</name>
    <name type="common">Spur-leaf</name>
    <dbReference type="NCBI Taxonomy" id="13715"/>
    <lineage>
        <taxon>Eukaryota</taxon>
        <taxon>Viridiplantae</taxon>
        <taxon>Streptophyta</taxon>
        <taxon>Embryophyta</taxon>
        <taxon>Tracheophyta</taxon>
        <taxon>Spermatophyta</taxon>
        <taxon>Magnoliopsida</taxon>
        <taxon>Trochodendrales</taxon>
        <taxon>Trochodendraceae</taxon>
        <taxon>Tetracentron</taxon>
    </lineage>
</organism>
<gene>
    <name evidence="1" type="ORF">HHK36_021281</name>
</gene>
<protein>
    <submittedName>
        <fullName evidence="1">Uncharacterized protein</fullName>
    </submittedName>
</protein>
<reference evidence="1 2" key="1">
    <citation type="submission" date="2020-04" db="EMBL/GenBank/DDBJ databases">
        <title>Plant Genome Project.</title>
        <authorList>
            <person name="Zhang R.-G."/>
        </authorList>
    </citation>
    <scope>NUCLEOTIDE SEQUENCE [LARGE SCALE GENOMIC DNA]</scope>
    <source>
        <strain evidence="1">YNK0</strain>
        <tissue evidence="1">Leaf</tissue>
    </source>
</reference>
<comment type="caution">
    <text evidence="1">The sequence shown here is derived from an EMBL/GenBank/DDBJ whole genome shotgun (WGS) entry which is preliminary data.</text>
</comment>
<proteinExistence type="predicted"/>
<dbReference type="AlphaFoldDB" id="A0A834YSU5"/>
<keyword evidence="2" id="KW-1185">Reference proteome</keyword>
<evidence type="ECO:0000313" key="2">
    <source>
        <dbReference type="Proteomes" id="UP000655225"/>
    </source>
</evidence>
<sequence>MNPTSICSRILKGIYYPNSDFFKASKGYKRVEQSTRRKEIAVRRDEMGNRCRLLLGRAYRNLEQDLWCTIVPKDKTTAK</sequence>